<proteinExistence type="predicted"/>
<keyword evidence="2" id="KW-1185">Reference proteome</keyword>
<evidence type="ECO:0000313" key="1">
    <source>
        <dbReference type="EMBL" id="GMF21780.1"/>
    </source>
</evidence>
<comment type="caution">
    <text evidence="1">The sequence shown here is derived from an EMBL/GenBank/DDBJ whole genome shotgun (WGS) entry which is preliminary data.</text>
</comment>
<dbReference type="EMBL" id="BSXT01000236">
    <property type="protein sequence ID" value="GMF21780.1"/>
    <property type="molecule type" value="Genomic_DNA"/>
</dbReference>
<gene>
    <name evidence="1" type="ORF">Pfra01_000300400</name>
</gene>
<sequence length="111" mass="12700">MAEFSSRFFAVASRTDWTAQTEELDALRPRMDIAIAYFMRVHLDELKASKEKANLIKTVDALASSIIQWFPGSKIPSEYLLLRAEDQDSRKYFTLAGVNKKLTLLSPYTSY</sequence>
<dbReference type="Proteomes" id="UP001165121">
    <property type="component" value="Unassembled WGS sequence"/>
</dbReference>
<organism evidence="1 2">
    <name type="scientific">Phytophthora fragariaefolia</name>
    <dbReference type="NCBI Taxonomy" id="1490495"/>
    <lineage>
        <taxon>Eukaryota</taxon>
        <taxon>Sar</taxon>
        <taxon>Stramenopiles</taxon>
        <taxon>Oomycota</taxon>
        <taxon>Peronosporomycetes</taxon>
        <taxon>Peronosporales</taxon>
        <taxon>Peronosporaceae</taxon>
        <taxon>Phytophthora</taxon>
    </lineage>
</organism>
<evidence type="ECO:0000313" key="2">
    <source>
        <dbReference type="Proteomes" id="UP001165121"/>
    </source>
</evidence>
<accession>A0A9W6TXY9</accession>
<dbReference type="AlphaFoldDB" id="A0A9W6TXY9"/>
<reference evidence="1" key="1">
    <citation type="submission" date="2023-04" db="EMBL/GenBank/DDBJ databases">
        <title>Phytophthora fragariaefolia NBRC 109709.</title>
        <authorList>
            <person name="Ichikawa N."/>
            <person name="Sato H."/>
            <person name="Tonouchi N."/>
        </authorList>
    </citation>
    <scope>NUCLEOTIDE SEQUENCE</scope>
    <source>
        <strain evidence="1">NBRC 109709</strain>
    </source>
</reference>
<protein>
    <submittedName>
        <fullName evidence="1">Unnamed protein product</fullName>
    </submittedName>
</protein>
<name>A0A9W6TXY9_9STRA</name>